<keyword evidence="3 4" id="KW-0539">Nucleus</keyword>
<name>A0A8B8CGR5_CRAVI</name>
<comment type="subcellular location">
    <subcellularLocation>
        <location evidence="1">Nucleus</location>
    </subcellularLocation>
</comment>
<dbReference type="InterPro" id="IPR009071">
    <property type="entry name" value="HMG_box_dom"/>
</dbReference>
<dbReference type="GO" id="GO:0005634">
    <property type="term" value="C:nucleus"/>
    <property type="evidence" value="ECO:0007669"/>
    <property type="project" value="UniProtKB-SubCell"/>
</dbReference>
<feature type="DNA-binding region" description="HMG box" evidence="4">
    <location>
        <begin position="47"/>
        <end position="115"/>
    </location>
</feature>
<dbReference type="AlphaFoldDB" id="A0A8B8CGR5"/>
<dbReference type="PANTHER" id="PTHR10270">
    <property type="entry name" value="SOX TRANSCRIPTION FACTOR"/>
    <property type="match status" value="1"/>
</dbReference>
<sequence>MSMDNSDNRIQLPPIADIFNPCPRMETRPGGRDVTDRAPGKRSEGRVRRPMNAFMVWAKTERKKLALENPEVHNADLSKILGQKWRSLSPSRKKFYSEEADKLRELHMKTYPDYKYRPRRKKPKFKVQRDDSQNTMLNTCIFPEMQGVVNPGQLTPPASPVTSSVCVTDIGSFPISMGLDHDQLVPRPSLSSREYPDTPPYHTNFQGFIYPVVGHETRAGMRVYAHGQPLTVWPEDQSSVVNSSRLKTPPCQHDNYVLSSQELRDVTEIDSTEFDQYLKTDEYSSTGR</sequence>
<dbReference type="CDD" id="cd22032">
    <property type="entry name" value="HMG-box_SoxF"/>
    <property type="match status" value="1"/>
</dbReference>
<dbReference type="GeneID" id="111118936"/>
<dbReference type="Pfam" id="PF00505">
    <property type="entry name" value="HMG_box"/>
    <property type="match status" value="1"/>
</dbReference>
<evidence type="ECO:0000256" key="4">
    <source>
        <dbReference type="PROSITE-ProRule" id="PRU00267"/>
    </source>
</evidence>
<evidence type="ECO:0000313" key="8">
    <source>
        <dbReference type="RefSeq" id="XP_022314364.1"/>
    </source>
</evidence>
<evidence type="ECO:0000313" key="7">
    <source>
        <dbReference type="Proteomes" id="UP000694844"/>
    </source>
</evidence>
<dbReference type="InterPro" id="IPR050140">
    <property type="entry name" value="SRY-related_HMG-box_TF-like"/>
</dbReference>
<evidence type="ECO:0000256" key="5">
    <source>
        <dbReference type="SAM" id="MobiDB-lite"/>
    </source>
</evidence>
<evidence type="ECO:0000256" key="1">
    <source>
        <dbReference type="ARBA" id="ARBA00004123"/>
    </source>
</evidence>
<dbReference type="SUPFAM" id="SSF47095">
    <property type="entry name" value="HMG-box"/>
    <property type="match status" value="1"/>
</dbReference>
<dbReference type="Proteomes" id="UP000694844">
    <property type="component" value="Chromosome 2"/>
</dbReference>
<evidence type="ECO:0000256" key="2">
    <source>
        <dbReference type="ARBA" id="ARBA00023125"/>
    </source>
</evidence>
<dbReference type="RefSeq" id="XP_022314364.1">
    <property type="nucleotide sequence ID" value="XM_022458656.1"/>
</dbReference>
<proteinExistence type="predicted"/>
<accession>A0A8B8CGR5</accession>
<evidence type="ECO:0000256" key="3">
    <source>
        <dbReference type="ARBA" id="ARBA00023242"/>
    </source>
</evidence>
<dbReference type="SMART" id="SM00398">
    <property type="entry name" value="HMG"/>
    <property type="match status" value="1"/>
</dbReference>
<feature type="domain" description="HMG box" evidence="6">
    <location>
        <begin position="47"/>
        <end position="115"/>
    </location>
</feature>
<dbReference type="OrthoDB" id="6247875at2759"/>
<protein>
    <submittedName>
        <fullName evidence="8">Transcription factor Sox-17-beta.3-like isoform X1</fullName>
    </submittedName>
</protein>
<dbReference type="GO" id="GO:0030154">
    <property type="term" value="P:cell differentiation"/>
    <property type="evidence" value="ECO:0007669"/>
    <property type="project" value="TreeGrafter"/>
</dbReference>
<dbReference type="PROSITE" id="PS50118">
    <property type="entry name" value="HMG_BOX_2"/>
    <property type="match status" value="1"/>
</dbReference>
<gene>
    <name evidence="8" type="primary">LOC111118936</name>
</gene>
<organism evidence="7 8">
    <name type="scientific">Crassostrea virginica</name>
    <name type="common">Eastern oyster</name>
    <dbReference type="NCBI Taxonomy" id="6565"/>
    <lineage>
        <taxon>Eukaryota</taxon>
        <taxon>Metazoa</taxon>
        <taxon>Spiralia</taxon>
        <taxon>Lophotrochozoa</taxon>
        <taxon>Mollusca</taxon>
        <taxon>Bivalvia</taxon>
        <taxon>Autobranchia</taxon>
        <taxon>Pteriomorphia</taxon>
        <taxon>Ostreida</taxon>
        <taxon>Ostreoidea</taxon>
        <taxon>Ostreidae</taxon>
        <taxon>Crassostrea</taxon>
    </lineage>
</organism>
<keyword evidence="7" id="KW-1185">Reference proteome</keyword>
<dbReference type="Gene3D" id="1.10.30.10">
    <property type="entry name" value="High mobility group box domain"/>
    <property type="match status" value="1"/>
</dbReference>
<keyword evidence="2 4" id="KW-0238">DNA-binding</keyword>
<reference evidence="8" key="1">
    <citation type="submission" date="2025-08" db="UniProtKB">
        <authorList>
            <consortium name="RefSeq"/>
        </authorList>
    </citation>
    <scope>IDENTIFICATION</scope>
    <source>
        <tissue evidence="8">Whole sample</tissue>
    </source>
</reference>
<feature type="region of interest" description="Disordered" evidence="5">
    <location>
        <begin position="1"/>
        <end position="45"/>
    </location>
</feature>
<feature type="compositionally biased region" description="Basic and acidic residues" evidence="5">
    <location>
        <begin position="25"/>
        <end position="45"/>
    </location>
</feature>
<dbReference type="GO" id="GO:0000978">
    <property type="term" value="F:RNA polymerase II cis-regulatory region sequence-specific DNA binding"/>
    <property type="evidence" value="ECO:0007669"/>
    <property type="project" value="TreeGrafter"/>
</dbReference>
<dbReference type="FunFam" id="1.10.30.10:FF:000002">
    <property type="entry name" value="transcription factor Sox-2"/>
    <property type="match status" value="1"/>
</dbReference>
<evidence type="ECO:0000259" key="6">
    <source>
        <dbReference type="PROSITE" id="PS50118"/>
    </source>
</evidence>
<dbReference type="PANTHER" id="PTHR10270:SF317">
    <property type="entry name" value="TRANSCRIPTION FACTOR SOX-15-RELATED"/>
    <property type="match status" value="1"/>
</dbReference>
<dbReference type="GO" id="GO:0001228">
    <property type="term" value="F:DNA-binding transcription activator activity, RNA polymerase II-specific"/>
    <property type="evidence" value="ECO:0007669"/>
    <property type="project" value="TreeGrafter"/>
</dbReference>
<dbReference type="InterPro" id="IPR036910">
    <property type="entry name" value="HMG_box_dom_sf"/>
</dbReference>
<dbReference type="KEGG" id="cvn:111118936"/>